<evidence type="ECO:0000256" key="2">
    <source>
        <dbReference type="ARBA" id="ARBA00004818"/>
    </source>
</evidence>
<gene>
    <name evidence="5" type="ORF">PQO03_20645</name>
</gene>
<reference evidence="5 6" key="1">
    <citation type="submission" date="2023-02" db="EMBL/GenBank/DDBJ databases">
        <title>Genome sequence of Lentisphaera profundi SAORIC-696.</title>
        <authorList>
            <person name="Kim e."/>
            <person name="Cho J.-C."/>
            <person name="Choi A."/>
            <person name="Kang I."/>
        </authorList>
    </citation>
    <scope>NUCLEOTIDE SEQUENCE [LARGE SCALE GENOMIC DNA]</scope>
    <source>
        <strain evidence="5 6">SAORIC-696</strain>
    </source>
</reference>
<dbReference type="EMBL" id="CP117812">
    <property type="protein sequence ID" value="WDE98228.1"/>
    <property type="molecule type" value="Genomic_DNA"/>
</dbReference>
<dbReference type="PANTHER" id="PTHR43434">
    <property type="entry name" value="PHOSPHOGLYCOLATE PHOSPHATASE"/>
    <property type="match status" value="1"/>
</dbReference>
<accession>A0ABY7VY75</accession>
<dbReference type="RefSeq" id="WP_274153077.1">
    <property type="nucleotide sequence ID" value="NZ_CP117812.1"/>
</dbReference>
<dbReference type="EC" id="3.1.3.18" evidence="4"/>
<dbReference type="InterPro" id="IPR036412">
    <property type="entry name" value="HAD-like_sf"/>
</dbReference>
<sequence>MNKPAAIIDFDGTLTRVRCGWEDKMKEFFLSKIFTDKTTLSPELSQEARSMCDEWIAQAPGTTIVQQISALANILDFCKITYDFDRLIDEFDIYSSDWEYQRVNECKESGELESLMLLGARKFLEDLQALGYELHLLSGTSHEKLIFECKTLGLSHFFKHIQGFETHLAMPYKPQSIRKTIADYKYEVKSTLIIGDGLTELNAGRELKCPCIGVAIDENDGKSCDTHKLQILKDAGFEDIISDFDNALQFIPLANPAQN</sequence>
<comment type="pathway">
    <text evidence="2">Organic acid metabolism; glycolate biosynthesis; glycolate from 2-phosphoglycolate: step 1/1.</text>
</comment>
<dbReference type="SUPFAM" id="SSF56784">
    <property type="entry name" value="HAD-like"/>
    <property type="match status" value="1"/>
</dbReference>
<name>A0ABY7VY75_9BACT</name>
<dbReference type="PANTHER" id="PTHR43434:SF1">
    <property type="entry name" value="PHOSPHOGLYCOLATE PHOSPHATASE"/>
    <property type="match status" value="1"/>
</dbReference>
<dbReference type="InterPro" id="IPR050155">
    <property type="entry name" value="HAD-like_hydrolase_sf"/>
</dbReference>
<evidence type="ECO:0000256" key="3">
    <source>
        <dbReference type="ARBA" id="ARBA00006171"/>
    </source>
</evidence>
<organism evidence="5 6">
    <name type="scientific">Lentisphaera profundi</name>
    <dbReference type="NCBI Taxonomy" id="1658616"/>
    <lineage>
        <taxon>Bacteria</taxon>
        <taxon>Pseudomonadati</taxon>
        <taxon>Lentisphaerota</taxon>
        <taxon>Lentisphaeria</taxon>
        <taxon>Lentisphaerales</taxon>
        <taxon>Lentisphaeraceae</taxon>
        <taxon>Lentisphaera</taxon>
    </lineage>
</organism>
<evidence type="ECO:0000256" key="4">
    <source>
        <dbReference type="ARBA" id="ARBA00013078"/>
    </source>
</evidence>
<proteinExistence type="inferred from homology"/>
<dbReference type="SFLD" id="SFLDG01129">
    <property type="entry name" value="C1.5:_HAD__Beta-PGM__Phosphata"/>
    <property type="match status" value="1"/>
</dbReference>
<protein>
    <recommendedName>
        <fullName evidence="4">phosphoglycolate phosphatase</fullName>
        <ecNumber evidence="4">3.1.3.18</ecNumber>
    </recommendedName>
</protein>
<keyword evidence="6" id="KW-1185">Reference proteome</keyword>
<dbReference type="CDD" id="cd01427">
    <property type="entry name" value="HAD_like"/>
    <property type="match status" value="1"/>
</dbReference>
<comment type="catalytic activity">
    <reaction evidence="1">
        <text>2-phosphoglycolate + H2O = glycolate + phosphate</text>
        <dbReference type="Rhea" id="RHEA:14369"/>
        <dbReference type="ChEBI" id="CHEBI:15377"/>
        <dbReference type="ChEBI" id="CHEBI:29805"/>
        <dbReference type="ChEBI" id="CHEBI:43474"/>
        <dbReference type="ChEBI" id="CHEBI:58033"/>
        <dbReference type="EC" id="3.1.3.18"/>
    </reaction>
</comment>
<dbReference type="Proteomes" id="UP001214250">
    <property type="component" value="Chromosome 2"/>
</dbReference>
<evidence type="ECO:0000313" key="5">
    <source>
        <dbReference type="EMBL" id="WDE98228.1"/>
    </source>
</evidence>
<evidence type="ECO:0000313" key="6">
    <source>
        <dbReference type="Proteomes" id="UP001214250"/>
    </source>
</evidence>
<dbReference type="Gene3D" id="3.40.50.1000">
    <property type="entry name" value="HAD superfamily/HAD-like"/>
    <property type="match status" value="1"/>
</dbReference>
<evidence type="ECO:0000256" key="1">
    <source>
        <dbReference type="ARBA" id="ARBA00000830"/>
    </source>
</evidence>
<dbReference type="InterPro" id="IPR023214">
    <property type="entry name" value="HAD_sf"/>
</dbReference>
<dbReference type="SFLD" id="SFLDS00003">
    <property type="entry name" value="Haloacid_Dehalogenase"/>
    <property type="match status" value="1"/>
</dbReference>
<dbReference type="Pfam" id="PF00702">
    <property type="entry name" value="Hydrolase"/>
    <property type="match status" value="1"/>
</dbReference>
<comment type="similarity">
    <text evidence="3">Belongs to the HAD-like hydrolase superfamily. CbbY/CbbZ/Gph/YieH family.</text>
</comment>